<comment type="function">
    <text evidence="11">Involved in maceration and soft-rotting of plant tissue.</text>
</comment>
<dbReference type="InParanoid" id="A0A067Q6H1"/>
<keyword evidence="11" id="KW-0961">Cell wall biogenesis/degradation</keyword>
<evidence type="ECO:0000256" key="9">
    <source>
        <dbReference type="ARBA" id="ARBA00047928"/>
    </source>
</evidence>
<sequence length="348" mass="37210">MFSGSSSSLLVLAFPTVLLSICQAALAFPRVVPPPGSVIVRANTTTAGEYSSLEDAVNSLPNDNTTQSIFVYPGTYTGQVNVTRPGPLSIYGYTVDASDYLNNAVVITNGLGAPEVGGNDDLSGTLRAHQNDLSLYNLDIKNTYGLVGEQSQAIALSEYGSRVGSYGCGFYGYQDTLYASVGTQVYLKSYIEGAVDFIFGRLGQAYFGGNTIAVNGKGCVTASGRQTNNSAIYVFNFNQIVLASDANPGINGSIYLGRPWADYARVIFKNTYITAPLNPDIWSIWNVGDERTDNVIMADYNSFGPGIPANAQRPNWTTTLDAEEALAYNISAAVGSDWATWVDPAYLI</sequence>
<name>A0A067Q6H1_9AGAM</name>
<comment type="subcellular location">
    <subcellularLocation>
        <location evidence="1 11">Secreted</location>
    </subcellularLocation>
</comment>
<organism evidence="13 14">
    <name type="scientific">Jaapia argillacea MUCL 33604</name>
    <dbReference type="NCBI Taxonomy" id="933084"/>
    <lineage>
        <taxon>Eukaryota</taxon>
        <taxon>Fungi</taxon>
        <taxon>Dikarya</taxon>
        <taxon>Basidiomycota</taxon>
        <taxon>Agaricomycotina</taxon>
        <taxon>Agaricomycetes</taxon>
        <taxon>Agaricomycetidae</taxon>
        <taxon>Jaapiales</taxon>
        <taxon>Jaapiaceae</taxon>
        <taxon>Jaapia</taxon>
    </lineage>
</organism>
<dbReference type="AlphaFoldDB" id="A0A067Q6H1"/>
<dbReference type="Proteomes" id="UP000027265">
    <property type="component" value="Unassembled WGS sequence"/>
</dbReference>
<evidence type="ECO:0000256" key="11">
    <source>
        <dbReference type="RuleBase" id="RU000589"/>
    </source>
</evidence>
<evidence type="ECO:0000313" key="13">
    <source>
        <dbReference type="EMBL" id="KDQ62559.1"/>
    </source>
</evidence>
<keyword evidence="7 11" id="KW-0378">Hydrolase</keyword>
<dbReference type="GO" id="GO:0005576">
    <property type="term" value="C:extracellular region"/>
    <property type="evidence" value="ECO:0007669"/>
    <property type="project" value="UniProtKB-SubCell"/>
</dbReference>
<accession>A0A067Q6H1</accession>
<dbReference type="Pfam" id="PF01095">
    <property type="entry name" value="Pectinesterase"/>
    <property type="match status" value="1"/>
</dbReference>
<keyword evidence="6 11" id="KW-0732">Signal</keyword>
<dbReference type="EMBL" id="KL197711">
    <property type="protein sequence ID" value="KDQ62559.1"/>
    <property type="molecule type" value="Genomic_DNA"/>
</dbReference>
<comment type="catalytic activity">
    <reaction evidence="9 11">
        <text>[(1-&gt;4)-alpha-D-galacturonosyl methyl ester](n) + n H2O = [(1-&gt;4)-alpha-D-galacturonosyl](n) + n methanol + n H(+)</text>
        <dbReference type="Rhea" id="RHEA:22380"/>
        <dbReference type="Rhea" id="RHEA-COMP:14570"/>
        <dbReference type="Rhea" id="RHEA-COMP:14573"/>
        <dbReference type="ChEBI" id="CHEBI:15377"/>
        <dbReference type="ChEBI" id="CHEBI:15378"/>
        <dbReference type="ChEBI" id="CHEBI:17790"/>
        <dbReference type="ChEBI" id="CHEBI:140522"/>
        <dbReference type="ChEBI" id="CHEBI:140523"/>
        <dbReference type="EC" id="3.1.1.11"/>
    </reaction>
</comment>
<feature type="chain" id="PRO_5005103748" description="Pectinesterase" evidence="11">
    <location>
        <begin position="28"/>
        <end position="348"/>
    </location>
</feature>
<dbReference type="InterPro" id="IPR000070">
    <property type="entry name" value="Pectinesterase_cat"/>
</dbReference>
<dbReference type="GO" id="GO:0042545">
    <property type="term" value="P:cell wall modification"/>
    <property type="evidence" value="ECO:0007669"/>
    <property type="project" value="UniProtKB-UniRule"/>
</dbReference>
<reference evidence="14" key="1">
    <citation type="journal article" date="2014" name="Proc. Natl. Acad. Sci. U.S.A.">
        <title>Extensive sampling of basidiomycete genomes demonstrates inadequacy of the white-rot/brown-rot paradigm for wood decay fungi.</title>
        <authorList>
            <person name="Riley R."/>
            <person name="Salamov A.A."/>
            <person name="Brown D.W."/>
            <person name="Nagy L.G."/>
            <person name="Floudas D."/>
            <person name="Held B.W."/>
            <person name="Levasseur A."/>
            <person name="Lombard V."/>
            <person name="Morin E."/>
            <person name="Otillar R."/>
            <person name="Lindquist E.A."/>
            <person name="Sun H."/>
            <person name="LaButti K.M."/>
            <person name="Schmutz J."/>
            <person name="Jabbour D."/>
            <person name="Luo H."/>
            <person name="Baker S.E."/>
            <person name="Pisabarro A.G."/>
            <person name="Walton J.D."/>
            <person name="Blanchette R.A."/>
            <person name="Henrissat B."/>
            <person name="Martin F."/>
            <person name="Cullen D."/>
            <person name="Hibbett D.S."/>
            <person name="Grigoriev I.V."/>
        </authorList>
    </citation>
    <scope>NUCLEOTIDE SEQUENCE [LARGE SCALE GENOMIC DNA]</scope>
    <source>
        <strain evidence="14">MUCL 33604</strain>
    </source>
</reference>
<dbReference type="SUPFAM" id="SSF51126">
    <property type="entry name" value="Pectin lyase-like"/>
    <property type="match status" value="1"/>
</dbReference>
<evidence type="ECO:0000256" key="7">
    <source>
        <dbReference type="ARBA" id="ARBA00022801"/>
    </source>
</evidence>
<evidence type="ECO:0000256" key="3">
    <source>
        <dbReference type="ARBA" id="ARBA00008891"/>
    </source>
</evidence>
<dbReference type="EC" id="3.1.1.11" evidence="4 11"/>
<dbReference type="GO" id="GO:0030599">
    <property type="term" value="F:pectinesterase activity"/>
    <property type="evidence" value="ECO:0007669"/>
    <property type="project" value="UniProtKB-UniRule"/>
</dbReference>
<dbReference type="STRING" id="933084.A0A067Q6H1"/>
<feature type="domain" description="Pectinesterase catalytic" evidence="12">
    <location>
        <begin position="46"/>
        <end position="331"/>
    </location>
</feature>
<protein>
    <recommendedName>
        <fullName evidence="4 11">Pectinesterase</fullName>
        <ecNumber evidence="4 11">3.1.1.11</ecNumber>
    </recommendedName>
</protein>
<evidence type="ECO:0000256" key="4">
    <source>
        <dbReference type="ARBA" id="ARBA00013229"/>
    </source>
</evidence>
<dbReference type="Gene3D" id="2.160.20.10">
    <property type="entry name" value="Single-stranded right-handed beta-helix, Pectin lyase-like"/>
    <property type="match status" value="1"/>
</dbReference>
<feature type="active site" evidence="10">
    <location>
        <position position="196"/>
    </location>
</feature>
<keyword evidence="8 11" id="KW-0063">Aspartyl esterase</keyword>
<evidence type="ECO:0000256" key="8">
    <source>
        <dbReference type="ARBA" id="ARBA00023085"/>
    </source>
</evidence>
<evidence type="ECO:0000259" key="12">
    <source>
        <dbReference type="Pfam" id="PF01095"/>
    </source>
</evidence>
<evidence type="ECO:0000256" key="10">
    <source>
        <dbReference type="PROSITE-ProRule" id="PRU10040"/>
    </source>
</evidence>
<dbReference type="InterPro" id="IPR011050">
    <property type="entry name" value="Pectin_lyase_fold/virulence"/>
</dbReference>
<dbReference type="InterPro" id="IPR033131">
    <property type="entry name" value="Pectinesterase_Asp_AS"/>
</dbReference>
<comment type="similarity">
    <text evidence="3">Belongs to the pectinesterase family.</text>
</comment>
<dbReference type="OrthoDB" id="2019149at2759"/>
<comment type="pathway">
    <text evidence="2 11">Glycan metabolism; pectin degradation; 2-dehydro-3-deoxy-D-gluconate from pectin: step 1/5.</text>
</comment>
<evidence type="ECO:0000256" key="5">
    <source>
        <dbReference type="ARBA" id="ARBA00022525"/>
    </source>
</evidence>
<dbReference type="HOGENOM" id="CLU_012243_1_0_1"/>
<dbReference type="PROSITE" id="PS00503">
    <property type="entry name" value="PECTINESTERASE_2"/>
    <property type="match status" value="1"/>
</dbReference>
<keyword evidence="5 11" id="KW-0964">Secreted</keyword>
<evidence type="ECO:0000256" key="6">
    <source>
        <dbReference type="ARBA" id="ARBA00022729"/>
    </source>
</evidence>
<gene>
    <name evidence="13" type="ORF">JAAARDRAFT_203660</name>
</gene>
<dbReference type="GO" id="GO:0045490">
    <property type="term" value="P:pectin catabolic process"/>
    <property type="evidence" value="ECO:0007669"/>
    <property type="project" value="UniProtKB-UniRule"/>
</dbReference>
<feature type="signal peptide" evidence="11">
    <location>
        <begin position="1"/>
        <end position="27"/>
    </location>
</feature>
<evidence type="ECO:0000256" key="2">
    <source>
        <dbReference type="ARBA" id="ARBA00005184"/>
    </source>
</evidence>
<dbReference type="InterPro" id="IPR012334">
    <property type="entry name" value="Pectin_lyas_fold"/>
</dbReference>
<proteinExistence type="inferred from homology"/>
<evidence type="ECO:0000256" key="1">
    <source>
        <dbReference type="ARBA" id="ARBA00004613"/>
    </source>
</evidence>
<evidence type="ECO:0000313" key="14">
    <source>
        <dbReference type="Proteomes" id="UP000027265"/>
    </source>
</evidence>
<dbReference type="PANTHER" id="PTHR31321">
    <property type="entry name" value="ACYL-COA THIOESTER HYDROLASE YBHC-RELATED"/>
    <property type="match status" value="1"/>
</dbReference>
<dbReference type="PANTHER" id="PTHR31321:SF57">
    <property type="entry name" value="PECTINESTERASE 53-RELATED"/>
    <property type="match status" value="1"/>
</dbReference>
<dbReference type="UniPathway" id="UPA00545">
    <property type="reaction ID" value="UER00823"/>
</dbReference>
<dbReference type="FunFam" id="2.160.20.10:FF:000014">
    <property type="entry name" value="Pectinesterase"/>
    <property type="match status" value="1"/>
</dbReference>
<keyword evidence="14" id="KW-1185">Reference proteome</keyword>